<dbReference type="Gene3D" id="2.40.50.100">
    <property type="match status" value="1"/>
</dbReference>
<evidence type="ECO:0000256" key="3">
    <source>
        <dbReference type="SAM" id="MobiDB-lite"/>
    </source>
</evidence>
<feature type="domain" description="CusB-like beta-barrel" evidence="6">
    <location>
        <begin position="216"/>
        <end position="288"/>
    </location>
</feature>
<gene>
    <name evidence="7" type="ORF">EDC63_1209</name>
</gene>
<dbReference type="Gene3D" id="1.10.287.470">
    <property type="entry name" value="Helix hairpin bin"/>
    <property type="match status" value="1"/>
</dbReference>
<dbReference type="Gene3D" id="2.40.30.170">
    <property type="match status" value="1"/>
</dbReference>
<keyword evidence="8" id="KW-1185">Reference proteome</keyword>
<dbReference type="AlphaFoldDB" id="A0A4R3XSA1"/>
<dbReference type="EMBL" id="SMCO01000020">
    <property type="protein sequence ID" value="TCV82515.1"/>
    <property type="molecule type" value="Genomic_DNA"/>
</dbReference>
<keyword evidence="2" id="KW-0175">Coiled coil</keyword>
<accession>A0A4R3XSA1</accession>
<dbReference type="SUPFAM" id="SSF111369">
    <property type="entry name" value="HlyD-like secretion proteins"/>
    <property type="match status" value="1"/>
</dbReference>
<comment type="caution">
    <text evidence="7">The sequence shown here is derived from an EMBL/GenBank/DDBJ whole genome shotgun (WGS) entry which is preliminary data.</text>
</comment>
<feature type="compositionally biased region" description="Basic and acidic residues" evidence="3">
    <location>
        <begin position="307"/>
        <end position="321"/>
    </location>
</feature>
<feature type="coiled-coil region" evidence="2">
    <location>
        <begin position="142"/>
        <end position="169"/>
    </location>
</feature>
<dbReference type="GO" id="GO:1990281">
    <property type="term" value="C:efflux pump complex"/>
    <property type="evidence" value="ECO:0007669"/>
    <property type="project" value="TreeGrafter"/>
</dbReference>
<dbReference type="RefSeq" id="WP_124944996.1">
    <property type="nucleotide sequence ID" value="NZ_BHVT01000007.1"/>
</dbReference>
<dbReference type="InterPro" id="IPR058624">
    <property type="entry name" value="MdtA-like_HH"/>
</dbReference>
<proteinExistence type="inferred from homology"/>
<dbReference type="FunFam" id="2.40.30.170:FF:000010">
    <property type="entry name" value="Efflux RND transporter periplasmic adaptor subunit"/>
    <property type="match status" value="1"/>
</dbReference>
<dbReference type="InterPro" id="IPR058625">
    <property type="entry name" value="MdtA-like_BSH"/>
</dbReference>
<evidence type="ECO:0000259" key="4">
    <source>
        <dbReference type="Pfam" id="PF25876"/>
    </source>
</evidence>
<dbReference type="PANTHER" id="PTHR30469">
    <property type="entry name" value="MULTIDRUG RESISTANCE PROTEIN MDTA"/>
    <property type="match status" value="1"/>
</dbReference>
<feature type="region of interest" description="Disordered" evidence="3">
    <location>
        <begin position="301"/>
        <end position="327"/>
    </location>
</feature>
<evidence type="ECO:0000313" key="7">
    <source>
        <dbReference type="EMBL" id="TCV82515.1"/>
    </source>
</evidence>
<feature type="domain" description="Multidrug resistance protein MdtA-like barrel-sandwich hybrid" evidence="5">
    <location>
        <begin position="64"/>
        <end position="202"/>
    </location>
</feature>
<name>A0A4R3XSA1_9PROT</name>
<dbReference type="InterPro" id="IPR058792">
    <property type="entry name" value="Beta-barrel_RND_2"/>
</dbReference>
<dbReference type="NCBIfam" id="TIGR01730">
    <property type="entry name" value="RND_mfp"/>
    <property type="match status" value="1"/>
</dbReference>
<dbReference type="PANTHER" id="PTHR30469:SF33">
    <property type="entry name" value="SLR1207 PROTEIN"/>
    <property type="match status" value="1"/>
</dbReference>
<evidence type="ECO:0000256" key="1">
    <source>
        <dbReference type="ARBA" id="ARBA00009477"/>
    </source>
</evidence>
<organism evidence="7 8">
    <name type="scientific">Sulfurirhabdus autotrophica</name>
    <dbReference type="NCBI Taxonomy" id="1706046"/>
    <lineage>
        <taxon>Bacteria</taxon>
        <taxon>Pseudomonadati</taxon>
        <taxon>Pseudomonadota</taxon>
        <taxon>Betaproteobacteria</taxon>
        <taxon>Nitrosomonadales</taxon>
        <taxon>Sulfuricellaceae</taxon>
        <taxon>Sulfurirhabdus</taxon>
    </lineage>
</organism>
<evidence type="ECO:0000259" key="6">
    <source>
        <dbReference type="Pfam" id="PF25954"/>
    </source>
</evidence>
<dbReference type="Pfam" id="PF25876">
    <property type="entry name" value="HH_MFP_RND"/>
    <property type="match status" value="1"/>
</dbReference>
<reference evidence="7 8" key="1">
    <citation type="submission" date="2019-03" db="EMBL/GenBank/DDBJ databases">
        <title>Genomic Encyclopedia of Type Strains, Phase IV (KMG-IV): sequencing the most valuable type-strain genomes for metagenomic binning, comparative biology and taxonomic classification.</title>
        <authorList>
            <person name="Goeker M."/>
        </authorList>
    </citation>
    <scope>NUCLEOTIDE SEQUENCE [LARGE SCALE GENOMIC DNA]</scope>
    <source>
        <strain evidence="7 8">DSM 100309</strain>
    </source>
</reference>
<dbReference type="GO" id="GO:0015562">
    <property type="term" value="F:efflux transmembrane transporter activity"/>
    <property type="evidence" value="ECO:0007669"/>
    <property type="project" value="TreeGrafter"/>
</dbReference>
<dbReference type="Pfam" id="PF25917">
    <property type="entry name" value="BSH_RND"/>
    <property type="match status" value="1"/>
</dbReference>
<sequence length="382" mass="41733">MSKSIFSRNKFLVVLLFIIIASGIGYALKDKQETGKDKYKTKTVSRGDIIQAISANGTLNPVVIVNVGTQVSGTVQKLHADFNDHVNNGQILAELDPSLFQAQIAQDQANLLNAESSLKYARIKEQRTQLLTQKNFISAADLDSAKQVRESAQAQVAVAKAQLERNRTNLRYTIIRSPISGVVVARNVDLGQTVAASFQTPTLFQIAQDLSQMQIDTSIAEADVGAVHIGQSVRFTVDSFPDVNFAGTVKQVRLNPTIQQNVVTYNVIVAVNNAEGRLMPGMTAHVFITVAKQENVLRAPNAALRYKPKDEDEPKRSKKESGSTVYQLSPEGKALPVAVKTGITDNTYTEITGGEIKADDKLIIRELSSDKKKDGGFKMRAF</sequence>
<dbReference type="Proteomes" id="UP000295367">
    <property type="component" value="Unassembled WGS sequence"/>
</dbReference>
<feature type="domain" description="Multidrug resistance protein MdtA-like alpha-helical hairpin" evidence="4">
    <location>
        <begin position="104"/>
        <end position="173"/>
    </location>
</feature>
<evidence type="ECO:0000259" key="5">
    <source>
        <dbReference type="Pfam" id="PF25917"/>
    </source>
</evidence>
<protein>
    <submittedName>
        <fullName evidence="7">HlyD family secretion protein</fullName>
    </submittedName>
</protein>
<dbReference type="Pfam" id="PF25954">
    <property type="entry name" value="Beta-barrel_RND_2"/>
    <property type="match status" value="1"/>
</dbReference>
<comment type="similarity">
    <text evidence="1">Belongs to the membrane fusion protein (MFP) (TC 8.A.1) family.</text>
</comment>
<dbReference type="InterPro" id="IPR006143">
    <property type="entry name" value="RND_pump_MFP"/>
</dbReference>
<evidence type="ECO:0000313" key="8">
    <source>
        <dbReference type="Proteomes" id="UP000295367"/>
    </source>
</evidence>
<dbReference type="OrthoDB" id="9784484at2"/>
<evidence type="ECO:0000256" key="2">
    <source>
        <dbReference type="SAM" id="Coils"/>
    </source>
</evidence>